<feature type="region of interest" description="Disordered" evidence="4">
    <location>
        <begin position="609"/>
        <end position="638"/>
    </location>
</feature>
<dbReference type="PROSITE" id="PS51634">
    <property type="entry name" value="CRC"/>
    <property type="match status" value="1"/>
</dbReference>
<dbReference type="EMBL" id="HBKQ01023781">
    <property type="protein sequence ID" value="CAE2241690.1"/>
    <property type="molecule type" value="Transcribed_RNA"/>
</dbReference>
<evidence type="ECO:0000256" key="1">
    <source>
        <dbReference type="ARBA" id="ARBA00004123"/>
    </source>
</evidence>
<keyword evidence="3" id="KW-0539">Nucleus</keyword>
<dbReference type="PANTHER" id="PTHR12446">
    <property type="entry name" value="TESMIN/TSO1-RELATED"/>
    <property type="match status" value="1"/>
</dbReference>
<feature type="region of interest" description="Disordered" evidence="4">
    <location>
        <begin position="799"/>
        <end position="897"/>
    </location>
</feature>
<evidence type="ECO:0000256" key="4">
    <source>
        <dbReference type="SAM" id="MobiDB-lite"/>
    </source>
</evidence>
<dbReference type="Pfam" id="PF03638">
    <property type="entry name" value="TCR"/>
    <property type="match status" value="2"/>
</dbReference>
<feature type="compositionally biased region" description="Low complexity" evidence="4">
    <location>
        <begin position="832"/>
        <end position="850"/>
    </location>
</feature>
<protein>
    <recommendedName>
        <fullName evidence="5">CRC domain-containing protein</fullName>
    </recommendedName>
</protein>
<dbReference type="GO" id="GO:0006355">
    <property type="term" value="P:regulation of DNA-templated transcription"/>
    <property type="evidence" value="ECO:0007669"/>
    <property type="project" value="TreeGrafter"/>
</dbReference>
<evidence type="ECO:0000256" key="3">
    <source>
        <dbReference type="ARBA" id="ARBA00023242"/>
    </source>
</evidence>
<name>A0A7S4MT92_9STRA</name>
<evidence type="ECO:0000256" key="2">
    <source>
        <dbReference type="ARBA" id="ARBA00007267"/>
    </source>
</evidence>
<feature type="region of interest" description="Disordered" evidence="4">
    <location>
        <begin position="1"/>
        <end position="326"/>
    </location>
</feature>
<dbReference type="PANTHER" id="PTHR12446:SF34">
    <property type="entry name" value="PROTEIN LIN-54 HOMOLOG"/>
    <property type="match status" value="1"/>
</dbReference>
<accession>A0A7S4MT92</accession>
<feature type="compositionally biased region" description="Gly residues" evidence="4">
    <location>
        <begin position="609"/>
        <end position="621"/>
    </location>
</feature>
<feature type="compositionally biased region" description="Acidic residues" evidence="4">
    <location>
        <begin position="974"/>
        <end position="991"/>
    </location>
</feature>
<dbReference type="SMART" id="SM01114">
    <property type="entry name" value="CXC"/>
    <property type="match status" value="2"/>
</dbReference>
<evidence type="ECO:0000313" key="6">
    <source>
        <dbReference type="EMBL" id="CAE2241690.1"/>
    </source>
</evidence>
<comment type="similarity">
    <text evidence="2">Belongs to the lin-54 family.</text>
</comment>
<dbReference type="InterPro" id="IPR033467">
    <property type="entry name" value="Tesmin/TSO1-like_CXC"/>
</dbReference>
<feature type="compositionally biased region" description="Basic and acidic residues" evidence="4">
    <location>
        <begin position="131"/>
        <end position="145"/>
    </location>
</feature>
<feature type="compositionally biased region" description="Low complexity" evidence="4">
    <location>
        <begin position="465"/>
        <end position="484"/>
    </location>
</feature>
<organism evidence="6">
    <name type="scientific">Odontella aurita</name>
    <dbReference type="NCBI Taxonomy" id="265563"/>
    <lineage>
        <taxon>Eukaryota</taxon>
        <taxon>Sar</taxon>
        <taxon>Stramenopiles</taxon>
        <taxon>Ochrophyta</taxon>
        <taxon>Bacillariophyta</taxon>
        <taxon>Mediophyceae</taxon>
        <taxon>Biddulphiophycidae</taxon>
        <taxon>Eupodiscales</taxon>
        <taxon>Odontellaceae</taxon>
        <taxon>Odontella</taxon>
    </lineage>
</organism>
<feature type="region of interest" description="Disordered" evidence="4">
    <location>
        <begin position="465"/>
        <end position="530"/>
    </location>
</feature>
<dbReference type="AlphaFoldDB" id="A0A7S4MT92"/>
<feature type="compositionally biased region" description="Basic and acidic residues" evidence="4">
    <location>
        <begin position="269"/>
        <end position="279"/>
    </location>
</feature>
<feature type="compositionally biased region" description="Basic and acidic residues" evidence="4">
    <location>
        <begin position="799"/>
        <end position="824"/>
    </location>
</feature>
<proteinExistence type="inferred from homology"/>
<feature type="compositionally biased region" description="Basic and acidic residues" evidence="4">
    <location>
        <begin position="1"/>
        <end position="10"/>
    </location>
</feature>
<feature type="domain" description="CRC" evidence="5">
    <location>
        <begin position="387"/>
        <end position="576"/>
    </location>
</feature>
<reference evidence="6" key="1">
    <citation type="submission" date="2021-01" db="EMBL/GenBank/DDBJ databases">
        <authorList>
            <person name="Corre E."/>
            <person name="Pelletier E."/>
            <person name="Niang G."/>
            <person name="Scheremetjew M."/>
            <person name="Finn R."/>
            <person name="Kale V."/>
            <person name="Holt S."/>
            <person name="Cochrane G."/>
            <person name="Meng A."/>
            <person name="Brown T."/>
            <person name="Cohen L."/>
        </authorList>
    </citation>
    <scope>NUCLEOTIDE SEQUENCE</scope>
    <source>
        <strain evidence="6">Isolate 1302-5</strain>
    </source>
</reference>
<comment type="subcellular location">
    <subcellularLocation>
        <location evidence="1">Nucleus</location>
    </subcellularLocation>
</comment>
<feature type="compositionally biased region" description="Basic and acidic residues" evidence="4">
    <location>
        <begin position="46"/>
        <end position="58"/>
    </location>
</feature>
<dbReference type="InterPro" id="IPR028307">
    <property type="entry name" value="Lin-54_fam"/>
</dbReference>
<feature type="compositionally biased region" description="Gly residues" evidence="4">
    <location>
        <begin position="706"/>
        <end position="716"/>
    </location>
</feature>
<dbReference type="InterPro" id="IPR005172">
    <property type="entry name" value="CRC"/>
</dbReference>
<feature type="compositionally biased region" description="Low complexity" evidence="4">
    <location>
        <begin position="739"/>
        <end position="754"/>
    </location>
</feature>
<feature type="compositionally biased region" description="Basic residues" evidence="4">
    <location>
        <begin position="256"/>
        <end position="268"/>
    </location>
</feature>
<feature type="region of interest" description="Disordered" evidence="4">
    <location>
        <begin position="703"/>
        <end position="767"/>
    </location>
</feature>
<sequence>MSETNSKEGADGNDTSSCGSSTCVRSCSSGEKFDPAEDMESSMEVMDGRNDQGGERKPVKSGKMLTSNNVEGQTEAAVDSGAVPGVNKGEGDVVDYQSSNEEKDHESVGESIGSEGYLGYLKSQSNVQPKAEFDGKMDEGEDKLMCNETLDDEDIQEQAMAGDAGAHSTVLPSTSITGDIKKAGGTVPESDSSGVNRDGNAQADPPAEKGSSTRKGPVTRARNRRAPLPPPLSKRRRKQLVPAKSKAPKSEPQPGPKKKNKKKDQKQKKREDSAPEQEQHGSSNRFQFHLDWTPPSASAPGAPPEPRIFEPTKQQKKSPESVSYVPPQRPVRQYHVPGMPAYTNPPAAAGLYSAPIRLRVQRDLDSYTSVVPLPPRIIGGLRDQIERTKQCNCKRSHCLKLYCECFASSINCAPSCNCVDCANNGDSDEHVKLRTEAIRTTLERNPHAFRPRALAIAGAEAAARSMAGGQSGGANSPAPGSSTPRRGSDVGTPASKAGGGPPGSTGDKSTPLHSRQHPGTGGPSPSSLPYHTRLSSTSGCNCRKSHCLKKYCECFHAAVYCTSAHCRCTDCQNTEGNEAREKLIVKRRKNAEAAAAGAALAYHHSRMGGGGSGGGAGGGPEGTDLESEFSQSDTGAGMTGAAGQAAAAVAAGAAAGGVDVTLPPSSYAIPMQLVDGTQVPGLAFGTAGRQELMMGGLASAEFDVEGGSGKTGGAPGGDDALPDGGGSRRDPTASSSTTLRGAGRSSLRASPRRSPGGGQSRGGGHYYVGKKVETGLEKSWRELAEQTEATQDAVRDILDREEVERRKKREDARKAVVKAEKESGPTDSSSEAAPNVNAAPAALAPTTNVPSTPNKKASGVAVPISPSRRIGTASNPTRKRRLPSAGTSGGWRSASHQRMVQHRAKETLEGLRAELGRVIRATQVAEQRTVEDWEMLREEDAAGLGSSSATSESEAHSGIVEEQADNAADASMGVDDDDTLPPCEETLEPPPEEVLRSRLTEEAQREFAILAAQEGAMLHELARIIREKALALGRARMERAREAARRERGNREEAMIG</sequence>
<feature type="compositionally biased region" description="Polar residues" evidence="4">
    <location>
        <begin position="13"/>
        <end position="29"/>
    </location>
</feature>
<feature type="region of interest" description="Disordered" evidence="4">
    <location>
        <begin position="969"/>
        <end position="995"/>
    </location>
</feature>
<dbReference type="GO" id="GO:0005634">
    <property type="term" value="C:nucleus"/>
    <property type="evidence" value="ECO:0007669"/>
    <property type="project" value="UniProtKB-SubCell"/>
</dbReference>
<evidence type="ECO:0000259" key="5">
    <source>
        <dbReference type="PROSITE" id="PS51634"/>
    </source>
</evidence>
<gene>
    <name evidence="6" type="ORF">OAUR00152_LOCUS16168</name>
</gene>
<feature type="compositionally biased region" description="Gly residues" evidence="4">
    <location>
        <begin position="755"/>
        <end position="766"/>
    </location>
</feature>